<feature type="region of interest" description="Disordered" evidence="1">
    <location>
        <begin position="254"/>
        <end position="276"/>
    </location>
</feature>
<feature type="compositionally biased region" description="Basic residues" evidence="1">
    <location>
        <begin position="175"/>
        <end position="197"/>
    </location>
</feature>
<accession>A0A830B0U2</accession>
<dbReference type="Proteomes" id="UP000653305">
    <property type="component" value="Unassembled WGS sequence"/>
</dbReference>
<feature type="compositionally biased region" description="Basic and acidic residues" evidence="1">
    <location>
        <begin position="42"/>
        <end position="53"/>
    </location>
</feature>
<evidence type="ECO:0000256" key="1">
    <source>
        <dbReference type="SAM" id="MobiDB-lite"/>
    </source>
</evidence>
<protein>
    <submittedName>
        <fullName evidence="2">Uncharacterized protein</fullName>
    </submittedName>
</protein>
<sequence>MKEEHTKKIMIGMREEGKELTFENYDEGLDEKNDDGEGVEVESEKIVESESEKAEQVQNLEKGEEIGHVANRVVDHATYLVVDHIVDDPFVDRSTDRAVDHVADLVIDPIADPYTDLVANINVKQVTNFVVDHGANPYVDHAADPSVENFANLSINSDPSVYVAEPFVKKRAMTKARKHRRKAIRRSLSKRPKKKSKHISEPYTDLDHHIAKRKRRKVYETRREDEYRMVDERFFDKVVPSDAWLGDERLIEAEKGEEGHRNPNLASEGEKGDLGSTGVQSLVLSKANRVSGHEATTSGLELEVHKA</sequence>
<dbReference type="EMBL" id="BMAC01000027">
    <property type="protein sequence ID" value="GFP81130.1"/>
    <property type="molecule type" value="Genomic_DNA"/>
</dbReference>
<dbReference type="AlphaFoldDB" id="A0A830B0U2"/>
<comment type="caution">
    <text evidence="2">The sequence shown here is derived from an EMBL/GenBank/DDBJ whole genome shotgun (WGS) entry which is preliminary data.</text>
</comment>
<keyword evidence="3" id="KW-1185">Reference proteome</keyword>
<gene>
    <name evidence="2" type="ORF">PHJA_000256300</name>
</gene>
<feature type="region of interest" description="Disordered" evidence="1">
    <location>
        <begin position="27"/>
        <end position="53"/>
    </location>
</feature>
<proteinExistence type="predicted"/>
<evidence type="ECO:0000313" key="2">
    <source>
        <dbReference type="EMBL" id="GFP81130.1"/>
    </source>
</evidence>
<name>A0A830B0U2_9LAMI</name>
<evidence type="ECO:0000313" key="3">
    <source>
        <dbReference type="Proteomes" id="UP000653305"/>
    </source>
</evidence>
<feature type="compositionally biased region" description="Acidic residues" evidence="1">
    <location>
        <begin position="27"/>
        <end position="41"/>
    </location>
</feature>
<organism evidence="2 3">
    <name type="scientific">Phtheirospermum japonicum</name>
    <dbReference type="NCBI Taxonomy" id="374723"/>
    <lineage>
        <taxon>Eukaryota</taxon>
        <taxon>Viridiplantae</taxon>
        <taxon>Streptophyta</taxon>
        <taxon>Embryophyta</taxon>
        <taxon>Tracheophyta</taxon>
        <taxon>Spermatophyta</taxon>
        <taxon>Magnoliopsida</taxon>
        <taxon>eudicotyledons</taxon>
        <taxon>Gunneridae</taxon>
        <taxon>Pentapetalae</taxon>
        <taxon>asterids</taxon>
        <taxon>lamiids</taxon>
        <taxon>Lamiales</taxon>
        <taxon>Orobanchaceae</taxon>
        <taxon>Orobanchaceae incertae sedis</taxon>
        <taxon>Phtheirospermum</taxon>
    </lineage>
</organism>
<feature type="region of interest" description="Disordered" evidence="1">
    <location>
        <begin position="175"/>
        <end position="217"/>
    </location>
</feature>
<reference evidence="2" key="1">
    <citation type="submission" date="2020-07" db="EMBL/GenBank/DDBJ databases">
        <title>Ethylene signaling mediates host invasion by parasitic plants.</title>
        <authorList>
            <person name="Yoshida S."/>
        </authorList>
    </citation>
    <scope>NUCLEOTIDE SEQUENCE</scope>
    <source>
        <strain evidence="2">Okayama</strain>
    </source>
</reference>